<feature type="compositionally biased region" description="Gly residues" evidence="1">
    <location>
        <begin position="208"/>
        <end position="229"/>
    </location>
</feature>
<evidence type="ECO:0000313" key="2">
    <source>
        <dbReference type="EMBL" id="MBI5975208.1"/>
    </source>
</evidence>
<dbReference type="Pfam" id="PF04630">
    <property type="entry name" value="Phage_TTP_1"/>
    <property type="match status" value="1"/>
</dbReference>
<comment type="caution">
    <text evidence="2">The sequence shown here is derived from an EMBL/GenBank/DDBJ whole genome shotgun (WGS) entry which is preliminary data.</text>
</comment>
<reference evidence="2 3" key="1">
    <citation type="submission" date="2020-04" db="EMBL/GenBank/DDBJ databases">
        <title>Staphylococcus species from domestic dog.</title>
        <authorList>
            <person name="Paterson G.K."/>
        </authorList>
    </citation>
    <scope>NUCLEOTIDE SEQUENCE [LARGE SCALE GENOMIC DNA]</scope>
    <source>
        <strain evidence="2 3">H16/1A</strain>
    </source>
</reference>
<evidence type="ECO:0000313" key="3">
    <source>
        <dbReference type="Proteomes" id="UP000751852"/>
    </source>
</evidence>
<name>A0ABS0TBR7_9STAP</name>
<accession>A0ABS0TBR7</accession>
<evidence type="ECO:0000256" key="1">
    <source>
        <dbReference type="SAM" id="MobiDB-lite"/>
    </source>
</evidence>
<dbReference type="InterPro" id="IPR006724">
    <property type="entry name" value="Phage_TTP"/>
</dbReference>
<dbReference type="Proteomes" id="UP000751852">
    <property type="component" value="Unassembled WGS sequence"/>
</dbReference>
<proteinExistence type="predicted"/>
<feature type="compositionally biased region" description="Basic and acidic residues" evidence="1">
    <location>
        <begin position="184"/>
        <end position="199"/>
    </location>
</feature>
<keyword evidence="3" id="KW-1185">Reference proteome</keyword>
<feature type="region of interest" description="Disordered" evidence="1">
    <location>
        <begin position="184"/>
        <end position="229"/>
    </location>
</feature>
<dbReference type="RefSeq" id="WP_198617986.1">
    <property type="nucleotide sequence ID" value="NZ_JABANU010000013.1"/>
</dbReference>
<organism evidence="2 3">
    <name type="scientific">Staphylococcus canis</name>
    <dbReference type="NCBI Taxonomy" id="2724942"/>
    <lineage>
        <taxon>Bacteria</taxon>
        <taxon>Bacillati</taxon>
        <taxon>Bacillota</taxon>
        <taxon>Bacilli</taxon>
        <taxon>Bacillales</taxon>
        <taxon>Staphylococcaceae</taxon>
        <taxon>Staphylococcus</taxon>
    </lineage>
</organism>
<dbReference type="InterPro" id="IPR006490">
    <property type="entry name" value="Maj_tail_phi13"/>
</dbReference>
<protein>
    <submittedName>
        <fullName evidence="2">Phage tail protein</fullName>
    </submittedName>
</protein>
<dbReference type="EMBL" id="JABANU010000013">
    <property type="protein sequence ID" value="MBI5975208.1"/>
    <property type="molecule type" value="Genomic_DNA"/>
</dbReference>
<sequence>MAKKYNAFTGVTGFYYMPLNSSEVKSITEPERIKYLQEIQVSKEQSIERAYGDNSVAELAVSNGTVELESTFHHLPIEDREVLFGLDKSDDGVIGVGNNTPPYVAVMFEKTTESGSSEYVGLLKGMFTFPEVSGQTKEDGVEFSQDQSTAEFMPAEVEGFDKEQTMLLGRDEKGTTTMRDTIFKKVFGKEHPDAKKSEELSEEEESTGGLGGSSDLGSDLGGDSEGLTM</sequence>
<gene>
    <name evidence="2" type="ORF">HHH54_06280</name>
</gene>
<dbReference type="NCBIfam" id="TIGR01603">
    <property type="entry name" value="maj_tail_phi13"/>
    <property type="match status" value="1"/>
</dbReference>